<dbReference type="Gene3D" id="3.40.50.10980">
    <property type="entry name" value="Nibrin, BRCT2 domain"/>
    <property type="match status" value="1"/>
</dbReference>
<dbReference type="GeneID" id="43595997"/>
<dbReference type="PANTHER" id="PTHR12162:SF0">
    <property type="entry name" value="NIBRIN"/>
    <property type="match status" value="1"/>
</dbReference>
<evidence type="ECO:0000256" key="6">
    <source>
        <dbReference type="SAM" id="MobiDB-lite"/>
    </source>
</evidence>
<keyword evidence="2" id="KW-0227">DNA damage</keyword>
<evidence type="ECO:0000256" key="2">
    <source>
        <dbReference type="ARBA" id="ARBA00022763"/>
    </source>
</evidence>
<proteinExistence type="inferred from homology"/>
<evidence type="ECO:0000259" key="7">
    <source>
        <dbReference type="PROSITE" id="PS50006"/>
    </source>
</evidence>
<keyword evidence="4" id="KW-0539">Nucleus</keyword>
<feature type="compositionally biased region" description="Basic and acidic residues" evidence="6">
    <location>
        <begin position="637"/>
        <end position="655"/>
    </location>
</feature>
<gene>
    <name evidence="8" type="ORF">BP5553_03148</name>
</gene>
<dbReference type="InterPro" id="IPR043014">
    <property type="entry name" value="Nibrin_BRCT2_sf"/>
</dbReference>
<evidence type="ECO:0000313" key="8">
    <source>
        <dbReference type="EMBL" id="RDL38808.1"/>
    </source>
</evidence>
<protein>
    <recommendedName>
        <fullName evidence="7">FHA domain-containing protein</fullName>
    </recommendedName>
</protein>
<dbReference type="SUPFAM" id="SSF49879">
    <property type="entry name" value="SMAD/FHA domain"/>
    <property type="match status" value="1"/>
</dbReference>
<dbReference type="PROSITE" id="PS50006">
    <property type="entry name" value="FHA_DOMAIN"/>
    <property type="match status" value="1"/>
</dbReference>
<dbReference type="GO" id="GO:0000724">
    <property type="term" value="P:double-strand break repair via homologous recombination"/>
    <property type="evidence" value="ECO:0007669"/>
    <property type="project" value="TreeGrafter"/>
</dbReference>
<dbReference type="CDD" id="cd22667">
    <property type="entry name" value="FHA_NBN"/>
    <property type="match status" value="1"/>
</dbReference>
<dbReference type="Pfam" id="PF00498">
    <property type="entry name" value="FHA"/>
    <property type="match status" value="1"/>
</dbReference>
<feature type="compositionally biased region" description="Basic and acidic residues" evidence="6">
    <location>
        <begin position="609"/>
        <end position="618"/>
    </location>
</feature>
<feature type="region of interest" description="Disordered" evidence="6">
    <location>
        <begin position="597"/>
        <end position="823"/>
    </location>
</feature>
<dbReference type="Pfam" id="PF16508">
    <property type="entry name" value="NIBRIN_BRCT_II"/>
    <property type="match status" value="1"/>
</dbReference>
<dbReference type="Proteomes" id="UP000254866">
    <property type="component" value="Unassembled WGS sequence"/>
</dbReference>
<dbReference type="InterPro" id="IPR008984">
    <property type="entry name" value="SMAD_FHA_dom_sf"/>
</dbReference>
<evidence type="ECO:0000256" key="5">
    <source>
        <dbReference type="ARBA" id="ARBA00044757"/>
    </source>
</evidence>
<dbReference type="EMBL" id="NPIC01000002">
    <property type="protein sequence ID" value="RDL38808.1"/>
    <property type="molecule type" value="Genomic_DNA"/>
</dbReference>
<evidence type="ECO:0000256" key="1">
    <source>
        <dbReference type="ARBA" id="ARBA00004123"/>
    </source>
</evidence>
<feature type="region of interest" description="Disordered" evidence="6">
    <location>
        <begin position="379"/>
        <end position="429"/>
    </location>
</feature>
<evidence type="ECO:0000313" key="9">
    <source>
        <dbReference type="Proteomes" id="UP000254866"/>
    </source>
</evidence>
<feature type="domain" description="FHA" evidence="7">
    <location>
        <begin position="24"/>
        <end position="87"/>
    </location>
</feature>
<organism evidence="8 9">
    <name type="scientific">Venustampulla echinocandica</name>
    <dbReference type="NCBI Taxonomy" id="2656787"/>
    <lineage>
        <taxon>Eukaryota</taxon>
        <taxon>Fungi</taxon>
        <taxon>Dikarya</taxon>
        <taxon>Ascomycota</taxon>
        <taxon>Pezizomycotina</taxon>
        <taxon>Leotiomycetes</taxon>
        <taxon>Helotiales</taxon>
        <taxon>Pleuroascaceae</taxon>
        <taxon>Venustampulla</taxon>
    </lineage>
</organism>
<feature type="region of interest" description="Disordered" evidence="6">
    <location>
        <begin position="441"/>
        <end position="570"/>
    </location>
</feature>
<dbReference type="InterPro" id="IPR032429">
    <property type="entry name" value="Nibrin_BRCT2"/>
</dbReference>
<dbReference type="GO" id="GO:0007095">
    <property type="term" value="P:mitotic G2 DNA damage checkpoint signaling"/>
    <property type="evidence" value="ECO:0007669"/>
    <property type="project" value="InterPro"/>
</dbReference>
<name>A0A370TTI9_9HELO</name>
<dbReference type="PANTHER" id="PTHR12162">
    <property type="entry name" value="NIBRIN-RELATED"/>
    <property type="match status" value="1"/>
</dbReference>
<dbReference type="RefSeq" id="XP_031871464.1">
    <property type="nucleotide sequence ID" value="XM_032011771.1"/>
</dbReference>
<dbReference type="STRING" id="2656787.A0A370TTI9"/>
<feature type="compositionally biased region" description="Basic and acidic residues" evidence="6">
    <location>
        <begin position="667"/>
        <end position="692"/>
    </location>
</feature>
<sequence>MWVLENEGDVLQGKKLWLRPGKKYMFGRTLSEQGQFIISEKTISRQHLTVEVEAEAPNDCGNASSRSRVILTDLKTKIGTLVNGEQIRGKVFPLERKDNVVSLGRYKHHFHFTWIPVCFTFSFTSKESRADPYTPLHNLLGPLDIKVLKDYDRGLATHLVAKKRNTSKGLQALIDGKYIVHSDSYIKAVVAAATASDSGPAPLEEDFANFPDPLQYLPPKGDEPTSRDYTAYAPDPSRQDMFEGYTFIFYDSRQFDTLLAPITAGRGKALLRDVIPNQTTVDDFVRYVKSVAGEKGLGEFEDGSEGKGVVIVRFNPAKGAGTDWFAQFGRGVALRLDHRLVEQNEFLDAILGIDPSALRKPLEIDSTAPSSTAVPIENSQALKTTQSPPPPPQIQAAPQEPARRGRSRRTAGPRFKGFDDDDFDALPNLHSIPEAKPMALDPAPAAESQSQGLFVSQDMDVDIERNASPSPPRQTRRSRRGRATPIEDDEMLDSMAPAAARFKKLQQAADAARKARGELSPSPPPPTPAEKQRQPSPLPKKKPQKQIDVQEAIRERMEQASAAAEADREAMQEALADMDIASLRNLVQVEEMDVTRVNPRPRAAAQADESERWDDRWNGRRNFKKFRRKGGPAPNARDLRRVIVPLEEVKKKDFGIGDDYWLDGEDRDSREGGSQRGSDRRKGKERQDDVSQQKKTQAPPSRRRRLAIESEPEEESAMPAAPEQDGATVISSGSDVEIINEPPQKTNRASRSQTQTLGGKTSESGSLPSQSRNKRPAATTLTNPAPPKKVKQTPLSIGGSKRRRDASDDDSDDELKFRFRKRG</sequence>
<dbReference type="GO" id="GO:0003684">
    <property type="term" value="F:damaged DNA binding"/>
    <property type="evidence" value="ECO:0007669"/>
    <property type="project" value="TreeGrafter"/>
</dbReference>
<keyword evidence="9" id="KW-1185">Reference proteome</keyword>
<dbReference type="GO" id="GO:0030870">
    <property type="term" value="C:Mre11 complex"/>
    <property type="evidence" value="ECO:0007669"/>
    <property type="project" value="InterPro"/>
</dbReference>
<dbReference type="OrthoDB" id="552194at2759"/>
<dbReference type="InterPro" id="IPR040227">
    <property type="entry name" value="Nibrin-rel"/>
</dbReference>
<accession>A0A370TTI9</accession>
<dbReference type="AlphaFoldDB" id="A0A370TTI9"/>
<feature type="compositionally biased region" description="Polar residues" evidence="6">
    <location>
        <begin position="743"/>
        <end position="771"/>
    </location>
</feature>
<comment type="caution">
    <text evidence="8">The sequence shown here is derived from an EMBL/GenBank/DDBJ whole genome shotgun (WGS) entry which is preliminary data.</text>
</comment>
<comment type="subcellular location">
    <subcellularLocation>
        <location evidence="1">Nucleus</location>
    </subcellularLocation>
</comment>
<reference evidence="8 9" key="1">
    <citation type="journal article" date="2018" name="IMA Fungus">
        <title>IMA Genome-F 9: Draft genome sequence of Annulohypoxylon stygium, Aspergillus mulundensis, Berkeleyomyces basicola (syn. Thielaviopsis basicola), Ceratocystis smalleyi, two Cercospora beticola strains, Coleophoma cylindrospora, Fusarium fracticaudum, Phialophora cf. hyalina, and Morchella septimelata.</title>
        <authorList>
            <person name="Wingfield B.D."/>
            <person name="Bills G.F."/>
            <person name="Dong Y."/>
            <person name="Huang W."/>
            <person name="Nel W.J."/>
            <person name="Swalarsk-Parry B.S."/>
            <person name="Vaghefi N."/>
            <person name="Wilken P.M."/>
            <person name="An Z."/>
            <person name="de Beer Z.W."/>
            <person name="De Vos L."/>
            <person name="Chen L."/>
            <person name="Duong T.A."/>
            <person name="Gao Y."/>
            <person name="Hammerbacher A."/>
            <person name="Kikkert J.R."/>
            <person name="Li Y."/>
            <person name="Li H."/>
            <person name="Li K."/>
            <person name="Li Q."/>
            <person name="Liu X."/>
            <person name="Ma X."/>
            <person name="Naidoo K."/>
            <person name="Pethybridge S.J."/>
            <person name="Sun J."/>
            <person name="Steenkamp E.T."/>
            <person name="van der Nest M.A."/>
            <person name="van Wyk S."/>
            <person name="Wingfield M.J."/>
            <person name="Xiong C."/>
            <person name="Yue Q."/>
            <person name="Zhang X."/>
        </authorList>
    </citation>
    <scope>NUCLEOTIDE SEQUENCE [LARGE SCALE GENOMIC DNA]</scope>
    <source>
        <strain evidence="8 9">BP 5553</strain>
    </source>
</reference>
<comment type="similarity">
    <text evidence="5">Belongs to the Nibrin family.</text>
</comment>
<keyword evidence="3" id="KW-0234">DNA repair</keyword>
<feature type="compositionally biased region" description="Basic residues" evidence="6">
    <location>
        <begin position="619"/>
        <end position="630"/>
    </location>
</feature>
<evidence type="ECO:0000256" key="3">
    <source>
        <dbReference type="ARBA" id="ARBA00023204"/>
    </source>
</evidence>
<evidence type="ECO:0000256" key="4">
    <source>
        <dbReference type="ARBA" id="ARBA00023242"/>
    </source>
</evidence>
<dbReference type="InterPro" id="IPR000253">
    <property type="entry name" value="FHA_dom"/>
</dbReference>
<dbReference type="Gene3D" id="2.60.200.20">
    <property type="match status" value="1"/>
</dbReference>